<dbReference type="InterPro" id="IPR050086">
    <property type="entry name" value="MetN_ABC_transporter-like"/>
</dbReference>
<dbReference type="SUPFAM" id="SSF52540">
    <property type="entry name" value="P-loop containing nucleoside triphosphate hydrolases"/>
    <property type="match status" value="1"/>
</dbReference>
<dbReference type="InterPro" id="IPR027417">
    <property type="entry name" value="P-loop_NTPase"/>
</dbReference>
<name>A0A6P1Y0I7_9SPIR</name>
<dbReference type="AlphaFoldDB" id="A0A6P1Y0I7"/>
<dbReference type="GO" id="GO:0005524">
    <property type="term" value="F:ATP binding"/>
    <property type="evidence" value="ECO:0007669"/>
    <property type="project" value="UniProtKB-KW"/>
</dbReference>
<protein>
    <submittedName>
        <fullName evidence="8">Phosphonate ABC transporter ATP-binding protein</fullName>
    </submittedName>
</protein>
<dbReference type="SMART" id="SM00382">
    <property type="entry name" value="AAA"/>
    <property type="match status" value="1"/>
</dbReference>
<keyword evidence="5" id="KW-1278">Translocase</keyword>
<dbReference type="GO" id="GO:0016020">
    <property type="term" value="C:membrane"/>
    <property type="evidence" value="ECO:0007669"/>
    <property type="project" value="InterPro"/>
</dbReference>
<dbReference type="CDD" id="cd03256">
    <property type="entry name" value="ABC_PhnC_transporter"/>
    <property type="match status" value="1"/>
</dbReference>
<dbReference type="InterPro" id="IPR003439">
    <property type="entry name" value="ABC_transporter-like_ATP-bd"/>
</dbReference>
<evidence type="ECO:0000256" key="5">
    <source>
        <dbReference type="ARBA" id="ARBA00022967"/>
    </source>
</evidence>
<dbReference type="InterPro" id="IPR012693">
    <property type="entry name" value="ABC_transpr_PhnC"/>
</dbReference>
<keyword evidence="6" id="KW-0472">Membrane</keyword>
<dbReference type="GO" id="GO:0016887">
    <property type="term" value="F:ATP hydrolysis activity"/>
    <property type="evidence" value="ECO:0007669"/>
    <property type="project" value="InterPro"/>
</dbReference>
<dbReference type="InterPro" id="IPR003593">
    <property type="entry name" value="AAA+_ATPase"/>
</dbReference>
<keyword evidence="1" id="KW-0813">Transport</keyword>
<dbReference type="Pfam" id="PF00005">
    <property type="entry name" value="ABC_tran"/>
    <property type="match status" value="1"/>
</dbReference>
<evidence type="ECO:0000256" key="2">
    <source>
        <dbReference type="ARBA" id="ARBA00022475"/>
    </source>
</evidence>
<sequence>MITFKDVSKQYTGGRRALDSIDLTIEQGTIVSVIGSSGAGKTTFIRCINRLIDCTAGTVEIDGEVLQKMNNRRLKQLRRKIGMIFQNYNLVERLTVLENTLHGCLGALPLYRSLFGLYPQGERARALAILEELGLSDYLYQRCADLSGGQKQRTGIARALMQRPEILLCDEPVSSLDPQSAQDILDYIEKIVRARNLTCIMNLHHVEYAKRYSDRIIGLGNGKVVFDGKPEELSEKALHTIFSSGTHTEKKDGHEI</sequence>
<dbReference type="KEGG" id="trz:GWP43_04060"/>
<keyword evidence="4 8" id="KW-0067">ATP-binding</keyword>
<evidence type="ECO:0000256" key="3">
    <source>
        <dbReference type="ARBA" id="ARBA00022741"/>
    </source>
</evidence>
<dbReference type="NCBIfam" id="TIGR02315">
    <property type="entry name" value="ABC_phnC"/>
    <property type="match status" value="1"/>
</dbReference>
<keyword evidence="3" id="KW-0547">Nucleotide-binding</keyword>
<dbReference type="PANTHER" id="PTHR43166:SF6">
    <property type="entry name" value="PHOSPHONATES IMPORT ATP-BINDING PROTEIN PHNC"/>
    <property type="match status" value="1"/>
</dbReference>
<reference evidence="8 9" key="1">
    <citation type="submission" date="2020-01" db="EMBL/GenBank/DDBJ databases">
        <title>Complete genome sequence of a human oral phylogroup 1 Treponema sp. strain ATCC 700766, originally isolated from periodontitis dental plaque.</title>
        <authorList>
            <person name="Chan Y."/>
            <person name="Huo Y.-B."/>
            <person name="Yu X.-L."/>
            <person name="Zeng H."/>
            <person name="Leung W.-K."/>
            <person name="Watt R.M."/>
        </authorList>
    </citation>
    <scope>NUCLEOTIDE SEQUENCE [LARGE SCALE GENOMIC DNA]</scope>
    <source>
        <strain evidence="8 9">OMZ 804</strain>
    </source>
</reference>
<dbReference type="EMBL" id="CP048020">
    <property type="protein sequence ID" value="QHX42760.1"/>
    <property type="molecule type" value="Genomic_DNA"/>
</dbReference>
<gene>
    <name evidence="8" type="primary">phnC</name>
    <name evidence="8" type="ORF">GWP43_04060</name>
</gene>
<evidence type="ECO:0000256" key="4">
    <source>
        <dbReference type="ARBA" id="ARBA00022840"/>
    </source>
</evidence>
<evidence type="ECO:0000313" key="8">
    <source>
        <dbReference type="EMBL" id="QHX42760.1"/>
    </source>
</evidence>
<feature type="domain" description="ABC transporter" evidence="7">
    <location>
        <begin position="2"/>
        <end position="246"/>
    </location>
</feature>
<evidence type="ECO:0000256" key="1">
    <source>
        <dbReference type="ARBA" id="ARBA00022448"/>
    </source>
</evidence>
<dbReference type="PROSITE" id="PS50893">
    <property type="entry name" value="ABC_TRANSPORTER_2"/>
    <property type="match status" value="1"/>
</dbReference>
<dbReference type="Proteomes" id="UP000464374">
    <property type="component" value="Chromosome"/>
</dbReference>
<dbReference type="PANTHER" id="PTHR43166">
    <property type="entry name" value="AMINO ACID IMPORT ATP-BINDING PROTEIN"/>
    <property type="match status" value="1"/>
</dbReference>
<organism evidence="8 9">
    <name type="scientific">Treponema vincentii</name>
    <dbReference type="NCBI Taxonomy" id="69710"/>
    <lineage>
        <taxon>Bacteria</taxon>
        <taxon>Pseudomonadati</taxon>
        <taxon>Spirochaetota</taxon>
        <taxon>Spirochaetia</taxon>
        <taxon>Spirochaetales</taxon>
        <taxon>Treponemataceae</taxon>
        <taxon>Treponema</taxon>
    </lineage>
</organism>
<accession>A0A6P1Y0I7</accession>
<dbReference type="GO" id="GO:0015416">
    <property type="term" value="F:ABC-type phosphonate transporter activity"/>
    <property type="evidence" value="ECO:0007669"/>
    <property type="project" value="InterPro"/>
</dbReference>
<evidence type="ECO:0000256" key="6">
    <source>
        <dbReference type="ARBA" id="ARBA00023136"/>
    </source>
</evidence>
<keyword evidence="2" id="KW-1003">Cell membrane</keyword>
<evidence type="ECO:0000259" key="7">
    <source>
        <dbReference type="PROSITE" id="PS50893"/>
    </source>
</evidence>
<proteinExistence type="predicted"/>
<evidence type="ECO:0000313" key="9">
    <source>
        <dbReference type="Proteomes" id="UP000464374"/>
    </source>
</evidence>
<dbReference type="Gene3D" id="3.40.50.300">
    <property type="entry name" value="P-loop containing nucleotide triphosphate hydrolases"/>
    <property type="match status" value="1"/>
</dbReference>